<gene>
    <name evidence="4" type="ORF">HPP92_015856</name>
</gene>
<comment type="caution">
    <text evidence="4">The sequence shown here is derived from an EMBL/GenBank/DDBJ whole genome shotgun (WGS) entry which is preliminary data.</text>
</comment>
<dbReference type="EMBL" id="JADCNL010000007">
    <property type="protein sequence ID" value="KAG0473999.1"/>
    <property type="molecule type" value="Genomic_DNA"/>
</dbReference>
<evidence type="ECO:0000256" key="1">
    <source>
        <dbReference type="ARBA" id="ARBA00005510"/>
    </source>
</evidence>
<proteinExistence type="inferred from homology"/>
<sequence length="175" mass="20394">MNSSHALTAHHAKHEQRKVLKKSLLMGRKRYEGITKPCFVWKHPRKGMMKGRRLGRISRLRTGVQKRMKTLKGLIPGGETLDCFSLLGETIDYIITLQAQVSLMRMLTELLEVSKLWYTFNYSSSSMEVYHENSFDSYLVISMHAAITPREVYHEKALRMLQQITWIKRADHSVE</sequence>
<comment type="similarity">
    <text evidence="1">Belongs to the bHLH protein family.</text>
</comment>
<keyword evidence="2" id="KW-0805">Transcription regulation</keyword>
<evidence type="ECO:0000256" key="3">
    <source>
        <dbReference type="ARBA" id="ARBA00023163"/>
    </source>
</evidence>
<dbReference type="SUPFAM" id="SSF47459">
    <property type="entry name" value="HLH, helix-loop-helix DNA-binding domain"/>
    <property type="match status" value="1"/>
</dbReference>
<reference evidence="4 5" key="1">
    <citation type="journal article" date="2020" name="Nat. Food">
        <title>A phased Vanilla planifolia genome enables genetic improvement of flavour and production.</title>
        <authorList>
            <person name="Hasing T."/>
            <person name="Tang H."/>
            <person name="Brym M."/>
            <person name="Khazi F."/>
            <person name="Huang T."/>
            <person name="Chambers A.H."/>
        </authorList>
    </citation>
    <scope>NUCLEOTIDE SEQUENCE [LARGE SCALE GENOMIC DNA]</scope>
    <source>
        <tissue evidence="4">Leaf</tissue>
    </source>
</reference>
<dbReference type="PANTHER" id="PTHR33124">
    <property type="entry name" value="TRANSCRIPTION FACTOR IBH1-LIKE 1"/>
    <property type="match status" value="1"/>
</dbReference>
<accession>A0A835QQ90</accession>
<keyword evidence="5" id="KW-1185">Reference proteome</keyword>
<dbReference type="PANTHER" id="PTHR33124:SF5">
    <property type="entry name" value="TRANSCRIPTION FACTOR IBH1-LIKE 1"/>
    <property type="match status" value="1"/>
</dbReference>
<dbReference type="GO" id="GO:0046983">
    <property type="term" value="F:protein dimerization activity"/>
    <property type="evidence" value="ECO:0007669"/>
    <property type="project" value="InterPro"/>
</dbReference>
<dbReference type="InterPro" id="IPR044660">
    <property type="entry name" value="IBH1-like"/>
</dbReference>
<name>A0A835QQ90_VANPL</name>
<evidence type="ECO:0000313" key="4">
    <source>
        <dbReference type="EMBL" id="KAG0473999.1"/>
    </source>
</evidence>
<dbReference type="AlphaFoldDB" id="A0A835QQ90"/>
<evidence type="ECO:0000313" key="5">
    <source>
        <dbReference type="Proteomes" id="UP000636800"/>
    </source>
</evidence>
<keyword evidence="3" id="KW-0804">Transcription</keyword>
<dbReference type="InterPro" id="IPR036638">
    <property type="entry name" value="HLH_DNA-bd_sf"/>
</dbReference>
<organism evidence="4 5">
    <name type="scientific">Vanilla planifolia</name>
    <name type="common">Vanilla</name>
    <dbReference type="NCBI Taxonomy" id="51239"/>
    <lineage>
        <taxon>Eukaryota</taxon>
        <taxon>Viridiplantae</taxon>
        <taxon>Streptophyta</taxon>
        <taxon>Embryophyta</taxon>
        <taxon>Tracheophyta</taxon>
        <taxon>Spermatophyta</taxon>
        <taxon>Magnoliopsida</taxon>
        <taxon>Liliopsida</taxon>
        <taxon>Asparagales</taxon>
        <taxon>Orchidaceae</taxon>
        <taxon>Vanilloideae</taxon>
        <taxon>Vanilleae</taxon>
        <taxon>Vanilla</taxon>
    </lineage>
</organism>
<protein>
    <submittedName>
        <fullName evidence="4">Uncharacterized protein</fullName>
    </submittedName>
</protein>
<evidence type="ECO:0000256" key="2">
    <source>
        <dbReference type="ARBA" id="ARBA00023015"/>
    </source>
</evidence>
<dbReference type="GO" id="GO:0006355">
    <property type="term" value="P:regulation of DNA-templated transcription"/>
    <property type="evidence" value="ECO:0007669"/>
    <property type="project" value="InterPro"/>
</dbReference>
<dbReference type="Proteomes" id="UP000636800">
    <property type="component" value="Chromosome 7"/>
</dbReference>
<dbReference type="OrthoDB" id="443318at2759"/>